<dbReference type="EMBL" id="GDQN01004778">
    <property type="protein sequence ID" value="JAT86276.1"/>
    <property type="molecule type" value="Transcribed_RNA"/>
</dbReference>
<proteinExistence type="predicted"/>
<feature type="compositionally biased region" description="Acidic residues" evidence="1">
    <location>
        <begin position="127"/>
        <end position="150"/>
    </location>
</feature>
<feature type="compositionally biased region" description="Basic and acidic residues" evidence="1">
    <location>
        <begin position="436"/>
        <end position="463"/>
    </location>
</feature>
<dbReference type="OrthoDB" id="6931742at2759"/>
<feature type="region of interest" description="Disordered" evidence="1">
    <location>
        <begin position="326"/>
        <end position="358"/>
    </location>
</feature>
<dbReference type="AlphaFoldDB" id="A0A1E1WH91"/>
<evidence type="ECO:0000313" key="2">
    <source>
        <dbReference type="EMBL" id="JAT86276.1"/>
    </source>
</evidence>
<feature type="region of interest" description="Disordered" evidence="1">
    <location>
        <begin position="118"/>
        <end position="166"/>
    </location>
</feature>
<organism evidence="2">
    <name type="scientific">Pectinophora gossypiella</name>
    <name type="common">Cotton pink bollworm</name>
    <name type="synonym">Depressaria gossypiella</name>
    <dbReference type="NCBI Taxonomy" id="13191"/>
    <lineage>
        <taxon>Eukaryota</taxon>
        <taxon>Metazoa</taxon>
        <taxon>Ecdysozoa</taxon>
        <taxon>Arthropoda</taxon>
        <taxon>Hexapoda</taxon>
        <taxon>Insecta</taxon>
        <taxon>Pterygota</taxon>
        <taxon>Neoptera</taxon>
        <taxon>Endopterygota</taxon>
        <taxon>Lepidoptera</taxon>
        <taxon>Glossata</taxon>
        <taxon>Ditrysia</taxon>
        <taxon>Gelechioidea</taxon>
        <taxon>Gelechiidae</taxon>
        <taxon>Apatetrinae</taxon>
        <taxon>Pectinophora</taxon>
    </lineage>
</organism>
<evidence type="ECO:0000256" key="1">
    <source>
        <dbReference type="SAM" id="MobiDB-lite"/>
    </source>
</evidence>
<feature type="non-terminal residue" evidence="2">
    <location>
        <position position="1"/>
    </location>
</feature>
<feature type="compositionally biased region" description="Basic and acidic residues" evidence="1">
    <location>
        <begin position="397"/>
        <end position="408"/>
    </location>
</feature>
<sequence>LNSVIIPILIKNSVFTMNTLSVSCILLLFESSIILGYSIPKIQQRTSQASEMEDSKQVDVYQVREGDKETIRIVHPRADKPTLREIIYYHVIETPYENQKSKDDDGLNIMDVSRPFTNSHGLPFIPDETEVSEDDGKDEENEDEDLEAENSSEKILEEVKEESDTPLEEFAREVVDAEENAAGSNKTEVLATTSATKELVESVVETTTDALITTTPDIEMTTVRRDDVVEEKKNARNLLFSQAKNKYQNIVRKSAPARSKREIKIKNIPEAPRLPQLNYDALPEFVRKLISTPKPKTLTHLEDYEEPSDFSAEDFKEELEHKIDEMIAEAMPDDDSDEGDNDEGDNDEDDLETEDDEEFIRVPRTYGMNLTMDRGYVWNDIWSKPGMSFDIGDLESVQEKEEDKKEITPDIPNYSDIESVGHIPHPAESRPIIVEGNHDIEDTKDEETNKHTESHDNLVNHHDLDDIEIPKTLKSVQIDDEKDYLELKHEEKHDGKIKLEENKDLINEKQVLKKV</sequence>
<feature type="compositionally biased region" description="Acidic residues" evidence="1">
    <location>
        <begin position="331"/>
        <end position="358"/>
    </location>
</feature>
<gene>
    <name evidence="2" type="ORF">g.14720</name>
</gene>
<name>A0A1E1WH91_PECGO</name>
<protein>
    <submittedName>
        <fullName evidence="2">Uncharacterized protein</fullName>
    </submittedName>
</protein>
<accession>A0A1E1WH91</accession>
<reference evidence="2" key="1">
    <citation type="submission" date="2015-09" db="EMBL/GenBank/DDBJ databases">
        <title>De novo assembly of Pectinophora gossypiella (Pink Bollworm) gut transcriptome.</title>
        <authorList>
            <person name="Tassone E.E."/>
        </authorList>
    </citation>
    <scope>NUCLEOTIDE SEQUENCE</scope>
</reference>
<feature type="region of interest" description="Disordered" evidence="1">
    <location>
        <begin position="396"/>
        <end position="463"/>
    </location>
</feature>